<accession>A0ABU7JV80</accession>
<evidence type="ECO:0000313" key="3">
    <source>
        <dbReference type="Proteomes" id="UP001331936"/>
    </source>
</evidence>
<keyword evidence="3" id="KW-1185">Reference proteome</keyword>
<dbReference type="EMBL" id="JAUZMZ010000108">
    <property type="protein sequence ID" value="MEE2033928.1"/>
    <property type="molecule type" value="Genomic_DNA"/>
</dbReference>
<evidence type="ECO:0000313" key="2">
    <source>
        <dbReference type="EMBL" id="MEE2033928.1"/>
    </source>
</evidence>
<protein>
    <submittedName>
        <fullName evidence="2">Uncharacterized protein</fullName>
    </submittedName>
</protein>
<proteinExistence type="predicted"/>
<dbReference type="Proteomes" id="UP001331936">
    <property type="component" value="Unassembled WGS sequence"/>
</dbReference>
<sequence length="167" mass="16762">MFGDLGVGELRELPQHDGGAVVLGKFGERAPHRVDIDDRVGDGRAGTGCAVATTAPIGSSSADGSATCRPALVTQSASSLRSMGTLRSANSNSAEPGGCRSSGGTNRTAAEVVTSTAVGEASISPISALTRALLPRSISPTTTTVRRSVPAADEALARARSAVLFSP</sequence>
<comment type="caution">
    <text evidence="2">The sequence shown here is derived from an EMBL/GenBank/DDBJ whole genome shotgun (WGS) entry which is preliminary data.</text>
</comment>
<organism evidence="2 3">
    <name type="scientific">Rhodococcus chondri</name>
    <dbReference type="NCBI Taxonomy" id="3065941"/>
    <lineage>
        <taxon>Bacteria</taxon>
        <taxon>Bacillati</taxon>
        <taxon>Actinomycetota</taxon>
        <taxon>Actinomycetes</taxon>
        <taxon>Mycobacteriales</taxon>
        <taxon>Nocardiaceae</taxon>
        <taxon>Rhodococcus</taxon>
    </lineage>
</organism>
<evidence type="ECO:0000256" key="1">
    <source>
        <dbReference type="SAM" id="MobiDB-lite"/>
    </source>
</evidence>
<feature type="region of interest" description="Disordered" evidence="1">
    <location>
        <begin position="79"/>
        <end position="106"/>
    </location>
</feature>
<dbReference type="RefSeq" id="WP_330153325.1">
    <property type="nucleotide sequence ID" value="NZ_JAUZMZ010000108.1"/>
</dbReference>
<name>A0ABU7JV80_9NOCA</name>
<reference evidence="2 3" key="1">
    <citation type="submission" date="2023-08" db="EMBL/GenBank/DDBJ databases">
        <authorList>
            <person name="Girao M."/>
            <person name="Carvalho M.F."/>
        </authorList>
    </citation>
    <scope>NUCLEOTIDE SEQUENCE [LARGE SCALE GENOMIC DNA]</scope>
    <source>
        <strain evidence="2 3">CC-R104</strain>
    </source>
</reference>
<gene>
    <name evidence="2" type="ORF">Q8814_17710</name>
</gene>
<feature type="compositionally biased region" description="Polar residues" evidence="1">
    <location>
        <begin position="79"/>
        <end position="94"/>
    </location>
</feature>